<dbReference type="Gene3D" id="3.10.580.10">
    <property type="entry name" value="CBS-domain"/>
    <property type="match status" value="1"/>
</dbReference>
<evidence type="ECO:0000259" key="7">
    <source>
        <dbReference type="PROSITE" id="PS50045"/>
    </source>
</evidence>
<keyword evidence="2" id="KW-0067">ATP-binding</keyword>
<dbReference type="PROSITE" id="PS00688">
    <property type="entry name" value="SIGMA54_INTERACT_3"/>
    <property type="match status" value="1"/>
</dbReference>
<dbReference type="NCBIfam" id="TIGR00229">
    <property type="entry name" value="sensory_box"/>
    <property type="match status" value="1"/>
</dbReference>
<dbReference type="OrthoDB" id="9771372at2"/>
<dbReference type="RefSeq" id="WP_091586477.1">
    <property type="nucleotide sequence ID" value="NZ_FNDU01000009.1"/>
</dbReference>
<dbReference type="InterPro" id="IPR027417">
    <property type="entry name" value="P-loop_NTPase"/>
</dbReference>
<gene>
    <name evidence="9" type="ORF">SAMN05216352_109122</name>
</gene>
<dbReference type="InterPro" id="IPR046342">
    <property type="entry name" value="CBS_dom_sf"/>
</dbReference>
<evidence type="ECO:0000256" key="6">
    <source>
        <dbReference type="ARBA" id="ARBA00023163"/>
    </source>
</evidence>
<keyword evidence="3" id="KW-0805">Transcription regulation</keyword>
<dbReference type="InterPro" id="IPR013767">
    <property type="entry name" value="PAS_fold"/>
</dbReference>
<dbReference type="SUPFAM" id="SSF46689">
    <property type="entry name" value="Homeodomain-like"/>
    <property type="match status" value="1"/>
</dbReference>
<feature type="domain" description="PAS" evidence="8">
    <location>
        <begin position="142"/>
        <end position="176"/>
    </location>
</feature>
<dbReference type="Gene3D" id="1.10.8.60">
    <property type="match status" value="1"/>
</dbReference>
<sequence>MIEHIQQCVTIKKWMEKAITFEAGRTKVEEILLEIKNNEDLHKIVLINEIKEPLGMLSVSKVNFYLSKDKNIKKKMKEEMIQKTLSCRLTDSFFDIAQENLPIPVIDDKGKVCGVFTVKSMLMAYKELSESLTHYTEITDVILNSAYEGIAVVDRDGIIQQMNRTYRNFLGLSPEEEVIGRSVEEVIENTRLHITVQSGVPEKGEIQIIQGQKMIVHRIPIWKDGEVTGAIGMLIFEGVSELYRILGNAGNMQSVPPFEDEERSRTKNQPNLYSFEQILGENGSLMDSKSKARKAAKTKATVMLSGESGTGKELFAQSIHQMSERKGEFVSINCAAIPEHLLEAELFGYEEGAFTGAKKGGHKGKFEAANYGTLFLDEISTMPLPMQAKLLRILEEREVVKIGSHVRVPLHVRVIAATNESLKDLVENKQFRKDLYYRLNVININITPLRERTEDIPLLFGHYVKKFCKENGISVKQIDQHAMECLMNYRWPGNIRELTNIAEQLVVLTEGSMIKESDLPDDIRNSVLPSSSTTEYSLKSKKMLQEKELIEEELEKHEGNKTKTADALGIHRTTLYKKLNEYNLLT</sequence>
<dbReference type="PROSITE" id="PS50045">
    <property type="entry name" value="SIGMA54_INTERACT_4"/>
    <property type="match status" value="1"/>
</dbReference>
<dbReference type="PROSITE" id="PS00675">
    <property type="entry name" value="SIGMA54_INTERACT_1"/>
    <property type="match status" value="1"/>
</dbReference>
<dbReference type="Pfam" id="PF00158">
    <property type="entry name" value="Sigma54_activat"/>
    <property type="match status" value="1"/>
</dbReference>
<dbReference type="SMART" id="SM00091">
    <property type="entry name" value="PAS"/>
    <property type="match status" value="1"/>
</dbReference>
<dbReference type="InterPro" id="IPR058031">
    <property type="entry name" value="AAA_lid_NorR"/>
</dbReference>
<dbReference type="SUPFAM" id="SSF54631">
    <property type="entry name" value="CBS-domain pair"/>
    <property type="match status" value="1"/>
</dbReference>
<dbReference type="Gene3D" id="1.10.10.60">
    <property type="entry name" value="Homeodomain-like"/>
    <property type="match status" value="1"/>
</dbReference>
<dbReference type="Pfam" id="PF02954">
    <property type="entry name" value="HTH_8"/>
    <property type="match status" value="1"/>
</dbReference>
<dbReference type="AlphaFoldDB" id="A0A1G8LXE9"/>
<accession>A0A1G8LXE9</accession>
<keyword evidence="4" id="KW-0238">DNA-binding</keyword>
<dbReference type="Pfam" id="PF25601">
    <property type="entry name" value="AAA_lid_14"/>
    <property type="match status" value="1"/>
</dbReference>
<dbReference type="Gene3D" id="3.30.450.20">
    <property type="entry name" value="PAS domain"/>
    <property type="match status" value="1"/>
</dbReference>
<dbReference type="InterPro" id="IPR025944">
    <property type="entry name" value="Sigma_54_int_dom_CS"/>
</dbReference>
<dbReference type="PROSITE" id="PS50112">
    <property type="entry name" value="PAS"/>
    <property type="match status" value="1"/>
</dbReference>
<dbReference type="Proteomes" id="UP000199017">
    <property type="component" value="Unassembled WGS sequence"/>
</dbReference>
<dbReference type="InterPro" id="IPR000014">
    <property type="entry name" value="PAS"/>
</dbReference>
<evidence type="ECO:0000256" key="3">
    <source>
        <dbReference type="ARBA" id="ARBA00023015"/>
    </source>
</evidence>
<dbReference type="InterPro" id="IPR003593">
    <property type="entry name" value="AAA+_ATPase"/>
</dbReference>
<dbReference type="FunFam" id="1.10.8.60:FF:000014">
    <property type="entry name" value="DNA-binding transcriptional regulator NtrC"/>
    <property type="match status" value="1"/>
</dbReference>
<dbReference type="InterPro" id="IPR025662">
    <property type="entry name" value="Sigma_54_int_dom_ATP-bd_1"/>
</dbReference>
<keyword evidence="6" id="KW-0804">Transcription</keyword>
<evidence type="ECO:0000256" key="4">
    <source>
        <dbReference type="ARBA" id="ARBA00023125"/>
    </source>
</evidence>
<dbReference type="CDD" id="cd00130">
    <property type="entry name" value="PAS"/>
    <property type="match status" value="1"/>
</dbReference>
<name>A0A1G8LXE9_9BACI</name>
<evidence type="ECO:0000256" key="1">
    <source>
        <dbReference type="ARBA" id="ARBA00022741"/>
    </source>
</evidence>
<keyword evidence="1" id="KW-0547">Nucleotide-binding</keyword>
<dbReference type="PANTHER" id="PTHR32071">
    <property type="entry name" value="TRANSCRIPTIONAL REGULATORY PROTEIN"/>
    <property type="match status" value="1"/>
</dbReference>
<dbReference type="GO" id="GO:0006355">
    <property type="term" value="P:regulation of DNA-templated transcription"/>
    <property type="evidence" value="ECO:0007669"/>
    <property type="project" value="InterPro"/>
</dbReference>
<evidence type="ECO:0000259" key="8">
    <source>
        <dbReference type="PROSITE" id="PS50112"/>
    </source>
</evidence>
<dbReference type="PRINTS" id="PR01590">
    <property type="entry name" value="HTHFIS"/>
</dbReference>
<dbReference type="SUPFAM" id="SSF52540">
    <property type="entry name" value="P-loop containing nucleoside triphosphate hydrolases"/>
    <property type="match status" value="1"/>
</dbReference>
<evidence type="ECO:0000313" key="10">
    <source>
        <dbReference type="Proteomes" id="UP000199017"/>
    </source>
</evidence>
<dbReference type="InterPro" id="IPR009057">
    <property type="entry name" value="Homeodomain-like_sf"/>
</dbReference>
<dbReference type="GO" id="GO:0005524">
    <property type="term" value="F:ATP binding"/>
    <property type="evidence" value="ECO:0007669"/>
    <property type="project" value="UniProtKB-KW"/>
</dbReference>
<dbReference type="InterPro" id="IPR002197">
    <property type="entry name" value="HTH_Fis"/>
</dbReference>
<dbReference type="PANTHER" id="PTHR32071:SF57">
    <property type="entry name" value="C4-DICARBOXYLATE TRANSPORT TRANSCRIPTIONAL REGULATORY PROTEIN DCTD"/>
    <property type="match status" value="1"/>
</dbReference>
<organism evidence="9 10">
    <name type="scientific">Alteribacillus bidgolensis</name>
    <dbReference type="NCBI Taxonomy" id="930129"/>
    <lineage>
        <taxon>Bacteria</taxon>
        <taxon>Bacillati</taxon>
        <taxon>Bacillota</taxon>
        <taxon>Bacilli</taxon>
        <taxon>Bacillales</taxon>
        <taxon>Bacillaceae</taxon>
        <taxon>Alteribacillus</taxon>
    </lineage>
</organism>
<dbReference type="Pfam" id="PF00989">
    <property type="entry name" value="PAS"/>
    <property type="match status" value="1"/>
</dbReference>
<dbReference type="InterPro" id="IPR035965">
    <property type="entry name" value="PAS-like_dom_sf"/>
</dbReference>
<dbReference type="EMBL" id="FNDU01000009">
    <property type="protein sequence ID" value="SDI60384.1"/>
    <property type="molecule type" value="Genomic_DNA"/>
</dbReference>
<dbReference type="InterPro" id="IPR002078">
    <property type="entry name" value="Sigma_54_int"/>
</dbReference>
<feature type="domain" description="Sigma-54 factor interaction" evidence="7">
    <location>
        <begin position="278"/>
        <end position="507"/>
    </location>
</feature>
<dbReference type="GO" id="GO:0043565">
    <property type="term" value="F:sequence-specific DNA binding"/>
    <property type="evidence" value="ECO:0007669"/>
    <property type="project" value="InterPro"/>
</dbReference>
<dbReference type="FunFam" id="3.40.50.300:FF:000006">
    <property type="entry name" value="DNA-binding transcriptional regulator NtrC"/>
    <property type="match status" value="1"/>
</dbReference>
<keyword evidence="10" id="KW-1185">Reference proteome</keyword>
<protein>
    <submittedName>
        <fullName evidence="9">Transcriptional regulator</fullName>
    </submittedName>
</protein>
<proteinExistence type="predicted"/>
<evidence type="ECO:0000313" key="9">
    <source>
        <dbReference type="EMBL" id="SDI60384.1"/>
    </source>
</evidence>
<dbReference type="SUPFAM" id="SSF55785">
    <property type="entry name" value="PYP-like sensor domain (PAS domain)"/>
    <property type="match status" value="1"/>
</dbReference>
<evidence type="ECO:0000256" key="5">
    <source>
        <dbReference type="ARBA" id="ARBA00023159"/>
    </source>
</evidence>
<evidence type="ECO:0000256" key="2">
    <source>
        <dbReference type="ARBA" id="ARBA00022840"/>
    </source>
</evidence>
<keyword evidence="5" id="KW-0010">Activator</keyword>
<dbReference type="CDD" id="cd00009">
    <property type="entry name" value="AAA"/>
    <property type="match status" value="1"/>
</dbReference>
<dbReference type="STRING" id="930129.SAMN05216352_109122"/>
<dbReference type="SMART" id="SM00382">
    <property type="entry name" value="AAA"/>
    <property type="match status" value="1"/>
</dbReference>
<reference evidence="9 10" key="1">
    <citation type="submission" date="2016-10" db="EMBL/GenBank/DDBJ databases">
        <authorList>
            <person name="de Groot N.N."/>
        </authorList>
    </citation>
    <scope>NUCLEOTIDE SEQUENCE [LARGE SCALE GENOMIC DNA]</scope>
    <source>
        <strain evidence="10">P4B,CCM 7963,CECT 7998,DSM 25260,IBRC-M 10614,KCTC 13821</strain>
    </source>
</reference>
<dbReference type="Gene3D" id="3.40.50.300">
    <property type="entry name" value="P-loop containing nucleotide triphosphate hydrolases"/>
    <property type="match status" value="1"/>
</dbReference>